<dbReference type="InterPro" id="IPR003599">
    <property type="entry name" value="Ig_sub"/>
</dbReference>
<dbReference type="PANTHER" id="PTHR14340:SF13">
    <property type="entry name" value="TITIN"/>
    <property type="match status" value="1"/>
</dbReference>
<dbReference type="InterPro" id="IPR013783">
    <property type="entry name" value="Ig-like_fold"/>
</dbReference>
<dbReference type="Pfam" id="PF00041">
    <property type="entry name" value="fn3"/>
    <property type="match status" value="3"/>
</dbReference>
<feature type="domain" description="Fibronectin type-III" evidence="5">
    <location>
        <begin position="141"/>
        <end position="237"/>
    </location>
</feature>
<dbReference type="GO" id="GO:0045214">
    <property type="term" value="P:sarcomere organization"/>
    <property type="evidence" value="ECO:0007669"/>
    <property type="project" value="TreeGrafter"/>
</dbReference>
<dbReference type="GO" id="GO:0008307">
    <property type="term" value="F:structural constituent of muscle"/>
    <property type="evidence" value="ECO:0007669"/>
    <property type="project" value="TreeGrafter"/>
</dbReference>
<dbReference type="InterPro" id="IPR036116">
    <property type="entry name" value="FN3_sf"/>
</dbReference>
<dbReference type="FunFam" id="2.60.40.10:FF:000003">
    <property type="entry name" value="Titin isoform E"/>
    <property type="match status" value="1"/>
</dbReference>
<dbReference type="FunFam" id="2.60.40.10:FF:000031">
    <property type="entry name" value="Myosin-binding protein C, slow type"/>
    <property type="match status" value="1"/>
</dbReference>
<dbReference type="EMBL" id="CAJOBH010123311">
    <property type="protein sequence ID" value="CAF4722637.1"/>
    <property type="molecule type" value="Genomic_DNA"/>
</dbReference>
<gene>
    <name evidence="6" type="ORF">BYL167_LOCUS44941</name>
</gene>
<keyword evidence="2" id="KW-0393">Immunoglobulin domain</keyword>
<evidence type="ECO:0000256" key="2">
    <source>
        <dbReference type="ARBA" id="ARBA00023319"/>
    </source>
</evidence>
<evidence type="ECO:0000256" key="1">
    <source>
        <dbReference type="ARBA" id="ARBA00022737"/>
    </source>
</evidence>
<dbReference type="SMART" id="SM00408">
    <property type="entry name" value="IGc2"/>
    <property type="match status" value="2"/>
</dbReference>
<reference evidence="6" key="1">
    <citation type="submission" date="2021-02" db="EMBL/GenBank/DDBJ databases">
        <authorList>
            <person name="Nowell W R."/>
        </authorList>
    </citation>
    <scope>NUCLEOTIDE SEQUENCE</scope>
</reference>
<dbReference type="GO" id="GO:0048738">
    <property type="term" value="P:cardiac muscle tissue development"/>
    <property type="evidence" value="ECO:0007669"/>
    <property type="project" value="TreeGrafter"/>
</dbReference>
<evidence type="ECO:0000313" key="6">
    <source>
        <dbReference type="EMBL" id="CAF4722637.1"/>
    </source>
</evidence>
<organism evidence="6 7">
    <name type="scientific">Rotaria magnacalcarata</name>
    <dbReference type="NCBI Taxonomy" id="392030"/>
    <lineage>
        <taxon>Eukaryota</taxon>
        <taxon>Metazoa</taxon>
        <taxon>Spiralia</taxon>
        <taxon>Gnathifera</taxon>
        <taxon>Rotifera</taxon>
        <taxon>Eurotatoria</taxon>
        <taxon>Bdelloidea</taxon>
        <taxon>Philodinida</taxon>
        <taxon>Philodinidae</taxon>
        <taxon>Rotaria</taxon>
    </lineage>
</organism>
<feature type="domain" description="Ig-like" evidence="4">
    <location>
        <begin position="42"/>
        <end position="134"/>
    </location>
</feature>
<feature type="domain" description="Ig-like" evidence="4">
    <location>
        <begin position="342"/>
        <end position="426"/>
    </location>
</feature>
<dbReference type="Proteomes" id="UP000681967">
    <property type="component" value="Unassembled WGS sequence"/>
</dbReference>
<dbReference type="Pfam" id="PF07679">
    <property type="entry name" value="I-set"/>
    <property type="match status" value="2"/>
</dbReference>
<evidence type="ECO:0000313" key="7">
    <source>
        <dbReference type="Proteomes" id="UP000681967"/>
    </source>
</evidence>
<dbReference type="PANTHER" id="PTHR14340">
    <property type="entry name" value="MICROFIBRIL-ASSOCIATED GLYCOPROTEIN 3"/>
    <property type="match status" value="1"/>
</dbReference>
<dbReference type="AlphaFoldDB" id="A0A8S3AXC3"/>
<evidence type="ECO:0000256" key="3">
    <source>
        <dbReference type="SAM" id="MobiDB-lite"/>
    </source>
</evidence>
<evidence type="ECO:0000259" key="4">
    <source>
        <dbReference type="PROSITE" id="PS50835"/>
    </source>
</evidence>
<dbReference type="PRINTS" id="PR00014">
    <property type="entry name" value="FNTYPEIII"/>
</dbReference>
<dbReference type="SUPFAM" id="SSF49265">
    <property type="entry name" value="Fibronectin type III"/>
    <property type="match status" value="2"/>
</dbReference>
<comment type="caution">
    <text evidence="6">The sequence shown here is derived from an EMBL/GenBank/DDBJ whole genome shotgun (WGS) entry which is preliminary data.</text>
</comment>
<proteinExistence type="predicted"/>
<evidence type="ECO:0008006" key="8">
    <source>
        <dbReference type="Google" id="ProtNLM"/>
    </source>
</evidence>
<protein>
    <recommendedName>
        <fullName evidence="8">Titin</fullName>
    </recommendedName>
</protein>
<feature type="non-terminal residue" evidence="6">
    <location>
        <position position="580"/>
    </location>
</feature>
<dbReference type="SMART" id="SM00409">
    <property type="entry name" value="IG"/>
    <property type="match status" value="2"/>
</dbReference>
<dbReference type="GO" id="GO:0031430">
    <property type="term" value="C:M band"/>
    <property type="evidence" value="ECO:0007669"/>
    <property type="project" value="TreeGrafter"/>
</dbReference>
<dbReference type="SUPFAM" id="SSF48726">
    <property type="entry name" value="Immunoglobulin"/>
    <property type="match status" value="2"/>
</dbReference>
<feature type="domain" description="Fibronectin type-III" evidence="5">
    <location>
        <begin position="243"/>
        <end position="338"/>
    </location>
</feature>
<dbReference type="FunFam" id="2.60.40.10:FF:000051">
    <property type="entry name" value="Uncharacterized protein, isoform J"/>
    <property type="match status" value="1"/>
</dbReference>
<dbReference type="PROSITE" id="PS50835">
    <property type="entry name" value="IG_LIKE"/>
    <property type="match status" value="2"/>
</dbReference>
<accession>A0A8S3AXC3</accession>
<feature type="domain" description="Fibronectin type-III" evidence="5">
    <location>
        <begin position="435"/>
        <end position="533"/>
    </location>
</feature>
<feature type="non-terminal residue" evidence="6">
    <location>
        <position position="1"/>
    </location>
</feature>
<evidence type="ECO:0000259" key="5">
    <source>
        <dbReference type="PROSITE" id="PS50853"/>
    </source>
</evidence>
<dbReference type="InterPro" id="IPR003598">
    <property type="entry name" value="Ig_sub2"/>
</dbReference>
<dbReference type="InterPro" id="IPR003961">
    <property type="entry name" value="FN3_dom"/>
</dbReference>
<dbReference type="FunFam" id="2.60.40.10:FF:002083">
    <property type="entry name" value="Protein CBR-UNC-22"/>
    <property type="match status" value="1"/>
</dbReference>
<keyword evidence="1" id="KW-0677">Repeat</keyword>
<dbReference type="CDD" id="cd00063">
    <property type="entry name" value="FN3"/>
    <property type="match status" value="4"/>
</dbReference>
<dbReference type="InterPro" id="IPR013098">
    <property type="entry name" value="Ig_I-set"/>
</dbReference>
<dbReference type="FunFam" id="2.60.40.10:FF:000056">
    <property type="entry name" value="twitchin isoform X4"/>
    <property type="match status" value="1"/>
</dbReference>
<dbReference type="InterPro" id="IPR007110">
    <property type="entry name" value="Ig-like_dom"/>
</dbReference>
<sequence length="580" mass="64412">ERTKYRLTLKSVGLHDAGEISFQCVDVKDSCKLTVKECDKPPRMDTSRIPKSITVKAGRPFEIEIPFEAYPIPTMSWAKDGKNLTPGVDSQYQTAIDQKRCTLNVEKAKRDDTGKYELKLRNPKGDTKFALDVTVIDRPGKPEGPMKVSDVTKESCTVSWRPPLDNGGCPIEKYIVEKQDVGRGGWTPAGDVNGDATSINVTKLSPGKEYLFRVRAVNKEGESDPLENNIAILAKNPFDEPSVPGKPDVSDWDKDHVDLEWQPPAEDGGAPVEKYVIERREKGRESWQKGAEIDGQQCRGACGGLTEDKEYEFRVVAVNKAGPSEPSEPSRAVIAKPRFLKPRINKVGLKSVTVKQGQTITLEAPYTAEPLPTMTWQRETTDVTPDDRTQITQTNKLAKLVITKAVRADTGRYVIRLVNSSGTEIADCEVIVLAPPSRPQKPLAVKAITKSSVTLEWGPPLDNGGKEITNYVVEKRDRKTGDWVRCNDLITGTQITVTKLKEGHEYDFRVMAENINGISEPLVIETPVLIKNPFTEPGQSGTPQCVERDRDRIELKWNPPKSDGGNPIKGYQIERREKAA</sequence>
<dbReference type="PROSITE" id="PS50853">
    <property type="entry name" value="FN3"/>
    <property type="match status" value="4"/>
</dbReference>
<feature type="region of interest" description="Disordered" evidence="3">
    <location>
        <begin position="554"/>
        <end position="580"/>
    </location>
</feature>
<name>A0A8S3AXC3_9BILA</name>
<feature type="domain" description="Fibronectin type-III" evidence="5">
    <location>
        <begin position="539"/>
        <end position="580"/>
    </location>
</feature>
<dbReference type="InterPro" id="IPR036179">
    <property type="entry name" value="Ig-like_dom_sf"/>
</dbReference>
<dbReference type="Gene3D" id="2.60.40.10">
    <property type="entry name" value="Immunoglobulins"/>
    <property type="match status" value="7"/>
</dbReference>
<dbReference type="SMART" id="SM00060">
    <property type="entry name" value="FN3"/>
    <property type="match status" value="3"/>
</dbReference>